<accession>A0A316UIE6</accession>
<name>A0A316UIE6_9BASI</name>
<organism evidence="3 4">
    <name type="scientific">Pseudomicrostroma glucosiphilum</name>
    <dbReference type="NCBI Taxonomy" id="1684307"/>
    <lineage>
        <taxon>Eukaryota</taxon>
        <taxon>Fungi</taxon>
        <taxon>Dikarya</taxon>
        <taxon>Basidiomycota</taxon>
        <taxon>Ustilaginomycotina</taxon>
        <taxon>Exobasidiomycetes</taxon>
        <taxon>Microstromatales</taxon>
        <taxon>Microstromatales incertae sedis</taxon>
        <taxon>Pseudomicrostroma</taxon>
    </lineage>
</organism>
<feature type="binding site" evidence="1">
    <location>
        <position position="163"/>
    </location>
    <ligand>
        <name>Zn(2+)</name>
        <dbReference type="ChEBI" id="CHEBI:29105"/>
    </ligand>
</feature>
<evidence type="ECO:0000256" key="2">
    <source>
        <dbReference type="SAM" id="MobiDB-lite"/>
    </source>
</evidence>
<dbReference type="Gene3D" id="1.20.140.30">
    <property type="entry name" value="MOB kinase activator"/>
    <property type="match status" value="1"/>
</dbReference>
<dbReference type="SUPFAM" id="SSF101152">
    <property type="entry name" value="Mob1/phocein"/>
    <property type="match status" value="1"/>
</dbReference>
<protein>
    <recommendedName>
        <fullName evidence="5">MOB1 protein</fullName>
    </recommendedName>
</protein>
<dbReference type="PANTHER" id="PTHR22599">
    <property type="entry name" value="MPS ONE BINDER KINASE ACTIVATOR-LIKE MOB"/>
    <property type="match status" value="1"/>
</dbReference>
<keyword evidence="1" id="KW-0479">Metal-binding</keyword>
<evidence type="ECO:0000313" key="3">
    <source>
        <dbReference type="EMBL" id="PWN23713.1"/>
    </source>
</evidence>
<dbReference type="InterPro" id="IPR036703">
    <property type="entry name" value="MOB_kinase_act_sf"/>
</dbReference>
<evidence type="ECO:0000256" key="1">
    <source>
        <dbReference type="PIRSR" id="PIRSR605301-1"/>
    </source>
</evidence>
<dbReference type="EMBL" id="KZ819321">
    <property type="protein sequence ID" value="PWN23713.1"/>
    <property type="molecule type" value="Genomic_DNA"/>
</dbReference>
<dbReference type="SMART" id="SM01388">
    <property type="entry name" value="Mob1_phocein"/>
    <property type="match status" value="1"/>
</dbReference>
<dbReference type="OrthoDB" id="8170117at2759"/>
<gene>
    <name evidence="3" type="ORF">BCV69DRAFT_279637</name>
</gene>
<dbReference type="STRING" id="1684307.A0A316UIE6"/>
<dbReference type="InterPro" id="IPR005301">
    <property type="entry name" value="MOB_kinase_act_fam"/>
</dbReference>
<feature type="binding site" evidence="1">
    <location>
        <position position="168"/>
    </location>
    <ligand>
        <name>Zn(2+)</name>
        <dbReference type="ChEBI" id="CHEBI:29105"/>
    </ligand>
</feature>
<dbReference type="Pfam" id="PF03637">
    <property type="entry name" value="Mob1_phocein"/>
    <property type="match status" value="1"/>
</dbReference>
<dbReference type="FunFam" id="1.20.140.30:FF:000001">
    <property type="entry name" value="MOB kinase activator 1A"/>
    <property type="match status" value="1"/>
</dbReference>
<evidence type="ECO:0000313" key="4">
    <source>
        <dbReference type="Proteomes" id="UP000245942"/>
    </source>
</evidence>
<dbReference type="Proteomes" id="UP000245942">
    <property type="component" value="Unassembled WGS sequence"/>
</dbReference>
<feature type="binding site" evidence="1">
    <location>
        <position position="84"/>
    </location>
    <ligand>
        <name>Zn(2+)</name>
        <dbReference type="ChEBI" id="CHEBI:29105"/>
    </ligand>
</feature>
<feature type="binding site" evidence="1">
    <location>
        <position position="79"/>
    </location>
    <ligand>
        <name>Zn(2+)</name>
        <dbReference type="ChEBI" id="CHEBI:29105"/>
    </ligand>
</feature>
<keyword evidence="1" id="KW-0862">Zinc</keyword>
<dbReference type="GeneID" id="37013058"/>
<dbReference type="AlphaFoldDB" id="A0A316UIE6"/>
<keyword evidence="4" id="KW-1185">Reference proteome</keyword>
<proteinExistence type="predicted"/>
<sequence>MSSFFGLSKTRTFKPKRNIPEGTKQYQLKRYAEATLGSGNLRAAVLLPEGEDLDEWLAVNTVDFFNHLNMLYGTITEFCTPASCPSMSAGPRYEYHWLDPADPKYKKATRLSAPDYVDCLMAWTQALLDDAEIFPSKVGVPFPPNFQSTVKSILRRLFRVYAHIYNHHFAHICALSVEAHLNTSYRHFLLFVSEFDLIDPKELAPLVELNEAILEERDNASASSPAAQATLPAAGRTAVAA</sequence>
<feature type="region of interest" description="Disordered" evidence="2">
    <location>
        <begin position="220"/>
        <end position="241"/>
    </location>
</feature>
<dbReference type="RefSeq" id="XP_025350873.1">
    <property type="nucleotide sequence ID" value="XM_025491324.1"/>
</dbReference>
<reference evidence="3 4" key="1">
    <citation type="journal article" date="2018" name="Mol. Biol. Evol.">
        <title>Broad Genomic Sampling Reveals a Smut Pathogenic Ancestry of the Fungal Clade Ustilaginomycotina.</title>
        <authorList>
            <person name="Kijpornyongpan T."/>
            <person name="Mondo S.J."/>
            <person name="Barry K."/>
            <person name="Sandor L."/>
            <person name="Lee J."/>
            <person name="Lipzen A."/>
            <person name="Pangilinan J."/>
            <person name="LaButti K."/>
            <person name="Hainaut M."/>
            <person name="Henrissat B."/>
            <person name="Grigoriev I.V."/>
            <person name="Spatafora J.W."/>
            <person name="Aime M.C."/>
        </authorList>
    </citation>
    <scope>NUCLEOTIDE SEQUENCE [LARGE SCALE GENOMIC DNA]</scope>
    <source>
        <strain evidence="3 4">MCA 4718</strain>
    </source>
</reference>
<evidence type="ECO:0008006" key="5">
    <source>
        <dbReference type="Google" id="ProtNLM"/>
    </source>
</evidence>